<dbReference type="CDD" id="cd16015">
    <property type="entry name" value="LTA_synthase"/>
    <property type="match status" value="1"/>
</dbReference>
<evidence type="ECO:0000256" key="2">
    <source>
        <dbReference type="ARBA" id="ARBA00004936"/>
    </source>
</evidence>
<keyword evidence="12" id="KW-1185">Reference proteome</keyword>
<feature type="transmembrane region" description="Helical" evidence="9">
    <location>
        <begin position="52"/>
        <end position="73"/>
    </location>
</feature>
<feature type="transmembrane region" description="Helical" evidence="9">
    <location>
        <begin position="20"/>
        <end position="40"/>
    </location>
</feature>
<reference evidence="12" key="1">
    <citation type="journal article" date="2019" name="Int. J. Syst. Evol. Microbiol.">
        <title>The Global Catalogue of Microorganisms (GCM) 10K type strain sequencing project: providing services to taxonomists for standard genome sequencing and annotation.</title>
        <authorList>
            <consortium name="The Broad Institute Genomics Platform"/>
            <consortium name="The Broad Institute Genome Sequencing Center for Infectious Disease"/>
            <person name="Wu L."/>
            <person name="Ma J."/>
        </authorList>
    </citation>
    <scope>NUCLEOTIDE SEQUENCE [LARGE SCALE GENOMIC DNA]</scope>
    <source>
        <strain evidence="12">CGMCC 1.15420</strain>
    </source>
</reference>
<dbReference type="Pfam" id="PF00884">
    <property type="entry name" value="Sulfatase"/>
    <property type="match status" value="1"/>
</dbReference>
<evidence type="ECO:0000256" key="9">
    <source>
        <dbReference type="SAM" id="Phobius"/>
    </source>
</evidence>
<dbReference type="InterPro" id="IPR012160">
    <property type="entry name" value="LtaS-like"/>
</dbReference>
<evidence type="ECO:0000259" key="10">
    <source>
        <dbReference type="Pfam" id="PF00884"/>
    </source>
</evidence>
<comment type="similarity">
    <text evidence="3 8">Belongs to the LTA synthase family.</text>
</comment>
<keyword evidence="7 8" id="KW-0472">Membrane</keyword>
<evidence type="ECO:0000313" key="12">
    <source>
        <dbReference type="Proteomes" id="UP000608420"/>
    </source>
</evidence>
<keyword evidence="4 8" id="KW-1003">Cell membrane</keyword>
<dbReference type="Gene3D" id="3.40.720.10">
    <property type="entry name" value="Alkaline Phosphatase, subunit A"/>
    <property type="match status" value="1"/>
</dbReference>
<feature type="transmembrane region" description="Helical" evidence="9">
    <location>
        <begin position="80"/>
        <end position="101"/>
    </location>
</feature>
<dbReference type="PIRSF" id="PIRSF005091">
    <property type="entry name" value="Mmb_sulf_HI1246"/>
    <property type="match status" value="1"/>
</dbReference>
<protein>
    <submittedName>
        <fullName evidence="11">Lipoteichoic acid synthase-like YqgS</fullName>
    </submittedName>
</protein>
<feature type="transmembrane region" description="Helical" evidence="9">
    <location>
        <begin position="135"/>
        <end position="154"/>
    </location>
</feature>
<dbReference type="PANTHER" id="PTHR47371:SF3">
    <property type="entry name" value="PHOSPHOGLYCEROL TRANSFERASE I"/>
    <property type="match status" value="1"/>
</dbReference>
<organism evidence="11 12">
    <name type="scientific">Paenibacillus aceti</name>
    <dbReference type="NCBI Taxonomy" id="1820010"/>
    <lineage>
        <taxon>Bacteria</taxon>
        <taxon>Bacillati</taxon>
        <taxon>Bacillota</taxon>
        <taxon>Bacilli</taxon>
        <taxon>Bacillales</taxon>
        <taxon>Paenibacillaceae</taxon>
        <taxon>Paenibacillus</taxon>
    </lineage>
</organism>
<dbReference type="SUPFAM" id="SSF53649">
    <property type="entry name" value="Alkaline phosphatase-like"/>
    <property type="match status" value="1"/>
</dbReference>
<dbReference type="Gene3D" id="3.30.1120.170">
    <property type="match status" value="1"/>
</dbReference>
<dbReference type="Proteomes" id="UP000608420">
    <property type="component" value="Unassembled WGS sequence"/>
</dbReference>
<feature type="transmembrane region" description="Helical" evidence="9">
    <location>
        <begin position="183"/>
        <end position="200"/>
    </location>
</feature>
<name>A0ABQ1VSW4_9BACL</name>
<keyword evidence="5 9" id="KW-0812">Transmembrane</keyword>
<dbReference type="RefSeq" id="WP_120460785.1">
    <property type="nucleotide sequence ID" value="NZ_BMIW01000006.1"/>
</dbReference>
<evidence type="ECO:0000256" key="5">
    <source>
        <dbReference type="ARBA" id="ARBA00022692"/>
    </source>
</evidence>
<feature type="domain" description="Sulfatase N-terminal" evidence="10">
    <location>
        <begin position="286"/>
        <end position="573"/>
    </location>
</feature>
<proteinExistence type="inferred from homology"/>
<sequence>MLNYTQERSKHGWMLRLYRAHFFAYIVFLLLIFYKLVILHDNLHARYIDMNWLDNIIAIGSVMLSSFWIFWLPRRGRLPALWILDIILTFIIFADLVYYRYFGDFITVPVLLQAGQVGELGDSIRSLIHAPDLRLFADLLLGLILALFLGIRWLRRRRRDHNHYSPYSSDSSYRGKDRRLRVVIRRFTAGVVIFILGFVMTMGPIRQYTKTWAAGLFEGGWWNISLYNVTGLLGFHYYDAYRYTKEHLGGKPELSAEARQEIEQWFAAAKSRRVVQNETFGAYKDSNIIVVQAEAFMNFMIGKEIGGQEITPNFNRLMKESLYYSNFYHQTGQGRTSDADFSSHSSLHPLPTGSVFVRFPGHEYDVLPSILKDNGYETGAFHAYESSFWNRLNMYKAMKYDHFYNKQDYKMDEAIGWSLGDKSFFRQSLELMSKEQQPFYSFLITLSSHHPYTLPADVQELDTEGFQGTLFGDYLQSVHYVDAALGELVEGMKQQGIWDNTILVFYGDHDNSLQDKEPYEKFLGKSLSALDMSQIMNQVPLLIHLPDGQHAGIDEEPAGQLDMAPSLLHLLGISTESDYMMGNNLFSGQERFVVLRSVAFTDGKLYYIPSPDSRFDNGSCYDLGSRTLTDVEKCRIPYEEANKRLSISDQIITGDLIRQLRAAK</sequence>
<evidence type="ECO:0000256" key="3">
    <source>
        <dbReference type="ARBA" id="ARBA00009983"/>
    </source>
</evidence>
<evidence type="ECO:0000256" key="6">
    <source>
        <dbReference type="ARBA" id="ARBA00022989"/>
    </source>
</evidence>
<comment type="pathway">
    <text evidence="2">Cell wall biogenesis; lipoteichoic acid biosynthesis.</text>
</comment>
<evidence type="ECO:0000256" key="7">
    <source>
        <dbReference type="ARBA" id="ARBA00023136"/>
    </source>
</evidence>
<dbReference type="EMBL" id="BMIW01000006">
    <property type="protein sequence ID" value="GGF91872.1"/>
    <property type="molecule type" value="Genomic_DNA"/>
</dbReference>
<dbReference type="InterPro" id="IPR050448">
    <property type="entry name" value="OpgB/LTA_synthase_biosynth"/>
</dbReference>
<comment type="subcellular location">
    <subcellularLocation>
        <location evidence="1">Cell membrane</location>
        <topology evidence="1">Multi-pass membrane protein</topology>
    </subcellularLocation>
</comment>
<comment type="caution">
    <text evidence="11">The sequence shown here is derived from an EMBL/GenBank/DDBJ whole genome shotgun (WGS) entry which is preliminary data.</text>
</comment>
<evidence type="ECO:0000256" key="8">
    <source>
        <dbReference type="PIRNR" id="PIRNR005091"/>
    </source>
</evidence>
<keyword evidence="6 9" id="KW-1133">Transmembrane helix</keyword>
<evidence type="ECO:0000256" key="1">
    <source>
        <dbReference type="ARBA" id="ARBA00004651"/>
    </source>
</evidence>
<evidence type="ECO:0000313" key="11">
    <source>
        <dbReference type="EMBL" id="GGF91872.1"/>
    </source>
</evidence>
<gene>
    <name evidence="11" type="primary">yqgS</name>
    <name evidence="11" type="ORF">GCM10010913_11790</name>
</gene>
<evidence type="ECO:0000256" key="4">
    <source>
        <dbReference type="ARBA" id="ARBA00022475"/>
    </source>
</evidence>
<accession>A0ABQ1VSW4</accession>
<dbReference type="PANTHER" id="PTHR47371">
    <property type="entry name" value="LIPOTEICHOIC ACID SYNTHASE"/>
    <property type="match status" value="1"/>
</dbReference>
<dbReference type="InterPro" id="IPR000917">
    <property type="entry name" value="Sulfatase_N"/>
</dbReference>
<dbReference type="InterPro" id="IPR017850">
    <property type="entry name" value="Alkaline_phosphatase_core_sf"/>
</dbReference>